<name>A0A242K576_9ENTE</name>
<protein>
    <recommendedName>
        <fullName evidence="6">DUF5068 domain-containing protein</fullName>
    </recommendedName>
</protein>
<dbReference type="RefSeq" id="WP_086349623.1">
    <property type="nucleotide sequence ID" value="NZ_CP147247.1"/>
</dbReference>
<keyword evidence="2" id="KW-0732">Signal</keyword>
<evidence type="ECO:0008006" key="6">
    <source>
        <dbReference type="Google" id="ProtNLM"/>
    </source>
</evidence>
<sequence length="423" mass="46782">MKKVILALLLSTAILAACGNTEKETKNSSTAESTVVSKESEESTEESTEETTEESKTTKKSATSAPSKRAETMKEYIEAQEMELLYAQSEPTIVEMGDFEVSVDEYELVKVTDFDSNFKIPFGDQTDEGGIILATISIANTSDKTLYYPSIPDLTFTGATKAYTNNRTVVEDNADDSDNMGAIVVDTKGEIKAGETQTMTVNYLFSDEALSAILDLGLVTMQVPHGYTKAESFKSEDKVGDKQNIQLSVSSDGEKTASDNASFLQDKVSTDDMGTKTLDMEKKDINTTQSVDGVDAILSEYQFTFFEPNEVEAERFSNFENGTVLLTVKFVLDNKGEKTISMSSSSATLRVNNDSQRVLSEGMLTNYTTDVVSPGEKKDLLQVFVLDQEQYEKIWREKDFSINLNLVDGETFKRETVEFDLPK</sequence>
<evidence type="ECO:0000313" key="4">
    <source>
        <dbReference type="EMBL" id="WYJ90488.1"/>
    </source>
</evidence>
<dbReference type="OrthoDB" id="2138699at2"/>
<accession>A0A242K576</accession>
<dbReference type="Gene3D" id="2.60.40.4170">
    <property type="match status" value="1"/>
</dbReference>
<reference evidence="3" key="1">
    <citation type="submission" date="2017-05" db="EMBL/GenBank/DDBJ databases">
        <title>The Genome Sequence of Enterococcus sp. 9E7_DIV0242.</title>
        <authorList>
            <consortium name="The Broad Institute Genomics Platform"/>
            <consortium name="The Broad Institute Genomic Center for Infectious Diseases"/>
            <person name="Earl A."/>
            <person name="Manson A."/>
            <person name="Schwartman J."/>
            <person name="Gilmore M."/>
            <person name="Abouelleil A."/>
            <person name="Cao P."/>
            <person name="Chapman S."/>
            <person name="Cusick C."/>
            <person name="Shea T."/>
            <person name="Young S."/>
            <person name="Neafsey D."/>
            <person name="Nusbaum C."/>
            <person name="Birren B."/>
        </authorList>
    </citation>
    <scope>NUCLEOTIDE SEQUENCE [LARGE SCALE GENOMIC DNA]</scope>
    <source>
        <strain evidence="3">9E7_DIV0242</strain>
    </source>
</reference>
<dbReference type="Pfam" id="PF16781">
    <property type="entry name" value="DUF5068"/>
    <property type="match status" value="1"/>
</dbReference>
<evidence type="ECO:0000313" key="5">
    <source>
        <dbReference type="Proteomes" id="UP000195141"/>
    </source>
</evidence>
<reference evidence="4" key="2">
    <citation type="submission" date="2017-05" db="EMBL/GenBank/DDBJ databases">
        <authorList>
            <consortium name="The Broad Institute Genomics Platform"/>
            <consortium name="The Broad Institute Genomic Center for Infectious Diseases"/>
            <person name="Earl A."/>
            <person name="Manson A."/>
            <person name="Schwartman J."/>
            <person name="Gilmore M."/>
            <person name="Abouelleil A."/>
            <person name="Cao P."/>
            <person name="Chapman S."/>
            <person name="Cusick C."/>
            <person name="Shea T."/>
            <person name="Young S."/>
            <person name="Neafsey D."/>
            <person name="Nusbaum C."/>
            <person name="Birren B."/>
        </authorList>
    </citation>
    <scope>NUCLEOTIDE SEQUENCE</scope>
    <source>
        <strain evidence="4">9E7_DIV0242</strain>
    </source>
</reference>
<dbReference type="InterPro" id="IPR031888">
    <property type="entry name" value="DUF5068"/>
</dbReference>
<feature type="compositionally biased region" description="Acidic residues" evidence="1">
    <location>
        <begin position="42"/>
        <end position="52"/>
    </location>
</feature>
<feature type="chain" id="PRO_5038752967" description="DUF5068 domain-containing protein" evidence="2">
    <location>
        <begin position="17"/>
        <end position="423"/>
    </location>
</feature>
<gene>
    <name evidence="4" type="ORF">A5888_002245</name>
    <name evidence="3" type="ORF">A5888_002583</name>
</gene>
<evidence type="ECO:0000256" key="2">
    <source>
        <dbReference type="SAM" id="SignalP"/>
    </source>
</evidence>
<feature type="signal peptide" evidence="2">
    <location>
        <begin position="1"/>
        <end position="16"/>
    </location>
</feature>
<dbReference type="Proteomes" id="UP000195141">
    <property type="component" value="Chromosome"/>
</dbReference>
<dbReference type="PROSITE" id="PS51257">
    <property type="entry name" value="PROKAR_LIPOPROTEIN"/>
    <property type="match status" value="1"/>
</dbReference>
<dbReference type="AlphaFoldDB" id="A0A242K576"/>
<feature type="region of interest" description="Disordered" evidence="1">
    <location>
        <begin position="21"/>
        <end position="71"/>
    </location>
</feature>
<proteinExistence type="predicted"/>
<keyword evidence="5" id="KW-1185">Reference proteome</keyword>
<dbReference type="EMBL" id="CP147247">
    <property type="protein sequence ID" value="WYJ90488.1"/>
    <property type="molecule type" value="Genomic_DNA"/>
</dbReference>
<organism evidence="3">
    <name type="scientific">Candidatus Enterococcus clewellii</name>
    <dbReference type="NCBI Taxonomy" id="1834193"/>
    <lineage>
        <taxon>Bacteria</taxon>
        <taxon>Bacillati</taxon>
        <taxon>Bacillota</taxon>
        <taxon>Bacilli</taxon>
        <taxon>Lactobacillales</taxon>
        <taxon>Enterococcaceae</taxon>
        <taxon>Enterococcus</taxon>
    </lineage>
</organism>
<evidence type="ECO:0000313" key="3">
    <source>
        <dbReference type="EMBL" id="OTP14482.1"/>
    </source>
</evidence>
<evidence type="ECO:0000256" key="1">
    <source>
        <dbReference type="SAM" id="MobiDB-lite"/>
    </source>
</evidence>
<feature type="compositionally biased region" description="Low complexity" evidence="1">
    <location>
        <begin position="28"/>
        <end position="37"/>
    </location>
</feature>
<reference evidence="4" key="3">
    <citation type="submission" date="2024-03" db="EMBL/GenBank/DDBJ databases">
        <title>The Genome Sequence of Enterococcus sp. DIV0242b.</title>
        <authorList>
            <consortium name="The Broad Institute Genomics Platform"/>
            <consortium name="The Broad Institute Microbial Omics Core"/>
            <consortium name="The Broad Institute Genomic Center for Infectious Diseases"/>
            <person name="Earl A."/>
            <person name="Manson A."/>
            <person name="Gilmore M."/>
            <person name="Schwartman J."/>
            <person name="Shea T."/>
            <person name="Abouelleil A."/>
            <person name="Cao P."/>
            <person name="Chapman S."/>
            <person name="Cusick C."/>
            <person name="Young S."/>
            <person name="Neafsey D."/>
            <person name="Nusbaum C."/>
            <person name="Birren B."/>
        </authorList>
    </citation>
    <scope>NUCLEOTIDE SEQUENCE</scope>
    <source>
        <strain evidence="4">9E7_DIV0242</strain>
    </source>
</reference>
<dbReference type="EMBL" id="NGMM01000004">
    <property type="protein sequence ID" value="OTP14482.1"/>
    <property type="molecule type" value="Genomic_DNA"/>
</dbReference>